<evidence type="ECO:0000313" key="3">
    <source>
        <dbReference type="Proteomes" id="UP000815677"/>
    </source>
</evidence>
<feature type="compositionally biased region" description="Acidic residues" evidence="1">
    <location>
        <begin position="207"/>
        <end position="216"/>
    </location>
</feature>
<dbReference type="EMBL" id="DF839846">
    <property type="protein sequence ID" value="GAT44566.1"/>
    <property type="molecule type" value="Genomic_DNA"/>
</dbReference>
<feature type="region of interest" description="Disordered" evidence="1">
    <location>
        <begin position="207"/>
        <end position="234"/>
    </location>
</feature>
<reference evidence="2" key="1">
    <citation type="submission" date="2014-09" db="EMBL/GenBank/DDBJ databases">
        <title>Genome sequence of the luminous mushroom Mycena chlorophos for searching fungal bioluminescence genes.</title>
        <authorList>
            <person name="Tanaka Y."/>
            <person name="Kasuga D."/>
            <person name="Oba Y."/>
            <person name="Hase S."/>
            <person name="Sato K."/>
            <person name="Oba Y."/>
            <person name="Sakakibara Y."/>
        </authorList>
    </citation>
    <scope>NUCLEOTIDE SEQUENCE</scope>
</reference>
<feature type="region of interest" description="Disordered" evidence="1">
    <location>
        <begin position="153"/>
        <end position="182"/>
    </location>
</feature>
<organism evidence="2 3">
    <name type="scientific">Mycena chlorophos</name>
    <name type="common">Agaric fungus</name>
    <name type="synonym">Agaricus chlorophos</name>
    <dbReference type="NCBI Taxonomy" id="658473"/>
    <lineage>
        <taxon>Eukaryota</taxon>
        <taxon>Fungi</taxon>
        <taxon>Dikarya</taxon>
        <taxon>Basidiomycota</taxon>
        <taxon>Agaricomycotina</taxon>
        <taxon>Agaricomycetes</taxon>
        <taxon>Agaricomycetidae</taxon>
        <taxon>Agaricales</taxon>
        <taxon>Marasmiineae</taxon>
        <taxon>Mycenaceae</taxon>
        <taxon>Mycena</taxon>
    </lineage>
</organism>
<name>A0ABQ0L093_MYCCL</name>
<gene>
    <name evidence="2" type="ORF">MCHLO_02181</name>
</gene>
<proteinExistence type="predicted"/>
<dbReference type="Proteomes" id="UP000815677">
    <property type="component" value="Unassembled WGS sequence"/>
</dbReference>
<protein>
    <submittedName>
        <fullName evidence="2">Uncharacterized protein</fullName>
    </submittedName>
</protein>
<keyword evidence="3" id="KW-1185">Reference proteome</keyword>
<accession>A0ABQ0L093</accession>
<sequence>MDDSLPCPNPRCDATFKELVDELKELRDRNYVLEGQLRSFNPRVVPEPKDLPVTKAELVVAVGLQNDMPRFKRLDSLISIYVTRNTRVDIPKRNQLWMTIQDIAHNVGREQPFFTNFERAWPITVWIGLVMDEIYTEHQRNMHAELDRCQRDRENGGWVSGSAAPEDWDHENSPSSGPQFNIPEVSLALDAPMSADDSSRNVVDSMFDDVDDEERVSDDRNSLSPAPRSELPDIELEVDGLEALPASVSADELDCDAVNSMFDGADEEERVSCR</sequence>
<feature type="non-terminal residue" evidence="2">
    <location>
        <position position="274"/>
    </location>
</feature>
<evidence type="ECO:0000313" key="2">
    <source>
        <dbReference type="EMBL" id="GAT44566.1"/>
    </source>
</evidence>
<evidence type="ECO:0000256" key="1">
    <source>
        <dbReference type="SAM" id="MobiDB-lite"/>
    </source>
</evidence>